<reference evidence="2" key="1">
    <citation type="journal article" date="2018" name="Gigascience">
        <title>Genome assembly of the Pink Ipe (Handroanthus impetiginosus, Bignoniaceae), a highly valued, ecologically keystone Neotropical timber forest tree.</title>
        <authorList>
            <person name="Silva-Junior O.B."/>
            <person name="Grattapaglia D."/>
            <person name="Novaes E."/>
            <person name="Collevatti R.G."/>
        </authorList>
    </citation>
    <scope>NUCLEOTIDE SEQUENCE [LARGE SCALE GENOMIC DNA]</scope>
    <source>
        <strain evidence="2">cv. UFG-1</strain>
    </source>
</reference>
<dbReference type="Proteomes" id="UP000231279">
    <property type="component" value="Unassembled WGS sequence"/>
</dbReference>
<proteinExistence type="predicted"/>
<comment type="caution">
    <text evidence="1">The sequence shown here is derived from an EMBL/GenBank/DDBJ whole genome shotgun (WGS) entry which is preliminary data.</text>
</comment>
<dbReference type="EMBL" id="NKXS01004219">
    <property type="protein sequence ID" value="PIN07079.1"/>
    <property type="molecule type" value="Genomic_DNA"/>
</dbReference>
<protein>
    <submittedName>
        <fullName evidence="1">Uncharacterized protein</fullName>
    </submittedName>
</protein>
<evidence type="ECO:0000313" key="1">
    <source>
        <dbReference type="EMBL" id="PIN07079.1"/>
    </source>
</evidence>
<sequence>MYHFFLFHYRFPSCLFLQHRGTCTVSVAGRQIFRSTAKLNGVHREDGVLCFDFGAVAERGV</sequence>
<keyword evidence="2" id="KW-1185">Reference proteome</keyword>
<dbReference type="AlphaFoldDB" id="A0A2G9GP65"/>
<organism evidence="1 2">
    <name type="scientific">Handroanthus impetiginosus</name>
    <dbReference type="NCBI Taxonomy" id="429701"/>
    <lineage>
        <taxon>Eukaryota</taxon>
        <taxon>Viridiplantae</taxon>
        <taxon>Streptophyta</taxon>
        <taxon>Embryophyta</taxon>
        <taxon>Tracheophyta</taxon>
        <taxon>Spermatophyta</taxon>
        <taxon>Magnoliopsida</taxon>
        <taxon>eudicotyledons</taxon>
        <taxon>Gunneridae</taxon>
        <taxon>Pentapetalae</taxon>
        <taxon>asterids</taxon>
        <taxon>lamiids</taxon>
        <taxon>Lamiales</taxon>
        <taxon>Bignoniaceae</taxon>
        <taxon>Crescentiina</taxon>
        <taxon>Tabebuia alliance</taxon>
        <taxon>Handroanthus</taxon>
    </lineage>
</organism>
<evidence type="ECO:0000313" key="2">
    <source>
        <dbReference type="Proteomes" id="UP000231279"/>
    </source>
</evidence>
<accession>A0A2G9GP65</accession>
<gene>
    <name evidence="1" type="ORF">CDL12_20358</name>
</gene>
<name>A0A2G9GP65_9LAMI</name>